<evidence type="ECO:0000313" key="1">
    <source>
        <dbReference type="EMBL" id="MBZ2207122.1"/>
    </source>
</evidence>
<dbReference type="EMBL" id="JAFBIL020000003">
    <property type="protein sequence ID" value="MBZ2207122.1"/>
    <property type="molecule type" value="Genomic_DNA"/>
</dbReference>
<organism evidence="1 2">
    <name type="scientific">Massilia soli</name>
    <dbReference type="NCBI Taxonomy" id="2792854"/>
    <lineage>
        <taxon>Bacteria</taxon>
        <taxon>Pseudomonadati</taxon>
        <taxon>Pseudomonadota</taxon>
        <taxon>Betaproteobacteria</taxon>
        <taxon>Burkholderiales</taxon>
        <taxon>Oxalobacteraceae</taxon>
        <taxon>Telluria group</taxon>
        <taxon>Massilia</taxon>
    </lineage>
</organism>
<protein>
    <submittedName>
        <fullName evidence="1">Uncharacterized protein</fullName>
    </submittedName>
</protein>
<sequence length="48" mass="4980">MLGEWVTQAGTPHPCCVAFEEDGKGQITIAGTAQDGVLMGLPIDPIPN</sequence>
<name>A0ABS7SN57_9BURK</name>
<reference evidence="1 2" key="1">
    <citation type="submission" date="2021-08" db="EMBL/GenBank/DDBJ databases">
        <title>Massilia sp. R798.</title>
        <authorList>
            <person name="Baek J.H."/>
            <person name="Jung H.S."/>
            <person name="Kim K.R."/>
            <person name="Jeon C.O."/>
        </authorList>
    </citation>
    <scope>NUCLEOTIDE SEQUENCE [LARGE SCALE GENOMIC DNA]</scope>
    <source>
        <strain evidence="1 2">R798</strain>
    </source>
</reference>
<keyword evidence="2" id="KW-1185">Reference proteome</keyword>
<comment type="caution">
    <text evidence="1">The sequence shown here is derived from an EMBL/GenBank/DDBJ whole genome shotgun (WGS) entry which is preliminary data.</text>
</comment>
<evidence type="ECO:0000313" key="2">
    <source>
        <dbReference type="Proteomes" id="UP000809349"/>
    </source>
</evidence>
<proteinExistence type="predicted"/>
<dbReference type="RefSeq" id="WP_223467626.1">
    <property type="nucleotide sequence ID" value="NZ_JAFBIL020000003.1"/>
</dbReference>
<gene>
    <name evidence="1" type="ORF">I4X03_007600</name>
</gene>
<accession>A0ABS7SN57</accession>
<dbReference type="Proteomes" id="UP000809349">
    <property type="component" value="Unassembled WGS sequence"/>
</dbReference>